<keyword evidence="2" id="KW-1185">Reference proteome</keyword>
<evidence type="ECO:0008006" key="3">
    <source>
        <dbReference type="Google" id="ProtNLM"/>
    </source>
</evidence>
<sequence>MKTTKRTGGGPGNMWDDMRPSRDQLILAAKRIAWAKGLPVDVMEGIAANMVRHAQLSVCRGYLGEPANDAT</sequence>
<proteinExistence type="predicted"/>
<organism evidence="1 2">
    <name type="scientific">Novosphingobium decolorationis</name>
    <dbReference type="NCBI Taxonomy" id="2698673"/>
    <lineage>
        <taxon>Bacteria</taxon>
        <taxon>Pseudomonadati</taxon>
        <taxon>Pseudomonadota</taxon>
        <taxon>Alphaproteobacteria</taxon>
        <taxon>Sphingomonadales</taxon>
        <taxon>Sphingomonadaceae</taxon>
        <taxon>Novosphingobium</taxon>
    </lineage>
</organism>
<reference evidence="1 2" key="1">
    <citation type="journal article" date="2021" name="Int. J. Syst. Evol. Microbiol.">
        <title>Novosphingobium decolorationis sp. nov., an aniline blue-decolourizing bacterium isolated from East Pacific sediment.</title>
        <authorList>
            <person name="Chen X."/>
            <person name="Dong B."/>
            <person name="Chen T."/>
            <person name="Ren N."/>
            <person name="Wang J."/>
            <person name="Xu Y."/>
            <person name="Yang J."/>
            <person name="Zhu S."/>
            <person name="Chen J."/>
        </authorList>
    </citation>
    <scope>NUCLEOTIDE SEQUENCE [LARGE SCALE GENOMIC DNA]</scope>
    <source>
        <strain evidence="1 2">502str22</strain>
    </source>
</reference>
<accession>A0ABX8E1L3</accession>
<gene>
    <name evidence="1" type="ORF">HT578_03905</name>
</gene>
<dbReference type="Proteomes" id="UP000677126">
    <property type="component" value="Chromosome"/>
</dbReference>
<evidence type="ECO:0000313" key="1">
    <source>
        <dbReference type="EMBL" id="QVM82968.1"/>
    </source>
</evidence>
<name>A0ABX8E1L3_9SPHN</name>
<dbReference type="EMBL" id="CP054856">
    <property type="protein sequence ID" value="QVM82968.1"/>
    <property type="molecule type" value="Genomic_DNA"/>
</dbReference>
<evidence type="ECO:0000313" key="2">
    <source>
        <dbReference type="Proteomes" id="UP000677126"/>
    </source>
</evidence>
<dbReference type="RefSeq" id="WP_213502253.1">
    <property type="nucleotide sequence ID" value="NZ_CP054856.1"/>
</dbReference>
<protein>
    <recommendedName>
        <fullName evidence="3">ANTAR domain-containing protein</fullName>
    </recommendedName>
</protein>